<dbReference type="EMBL" id="JAHRHJ020003564">
    <property type="protein sequence ID" value="KAH9291523.1"/>
    <property type="molecule type" value="Genomic_DNA"/>
</dbReference>
<reference evidence="2 4" key="1">
    <citation type="journal article" date="2021" name="Nat. Plants">
        <title>The Taxus genome provides insights into paclitaxel biosynthesis.</title>
        <authorList>
            <person name="Xiong X."/>
            <person name="Gou J."/>
            <person name="Liao Q."/>
            <person name="Li Y."/>
            <person name="Zhou Q."/>
            <person name="Bi G."/>
            <person name="Li C."/>
            <person name="Du R."/>
            <person name="Wang X."/>
            <person name="Sun T."/>
            <person name="Guo L."/>
            <person name="Liang H."/>
            <person name="Lu P."/>
            <person name="Wu Y."/>
            <person name="Zhang Z."/>
            <person name="Ro D.K."/>
            <person name="Shang Y."/>
            <person name="Huang S."/>
            <person name="Yan J."/>
        </authorList>
    </citation>
    <scope>NUCLEOTIDE SEQUENCE [LARGE SCALE GENOMIC DNA]</scope>
    <source>
        <strain evidence="2">Ta-2019</strain>
    </source>
</reference>
<protein>
    <submittedName>
        <fullName evidence="2">Uncharacterized protein</fullName>
    </submittedName>
</protein>
<feature type="non-terminal residue" evidence="2">
    <location>
        <position position="1"/>
    </location>
</feature>
<dbReference type="AlphaFoldDB" id="A0AA38C2D9"/>
<keyword evidence="4" id="KW-1185">Reference proteome</keyword>
<name>A0AA38C2D9_TAXCH</name>
<evidence type="ECO:0000313" key="3">
    <source>
        <dbReference type="EMBL" id="KAH9299774.1"/>
    </source>
</evidence>
<evidence type="ECO:0000313" key="2">
    <source>
        <dbReference type="EMBL" id="KAH9291523.1"/>
    </source>
</evidence>
<accession>A0AA38C2D9</accession>
<dbReference type="EMBL" id="JAHRHJ020000010">
    <property type="protein sequence ID" value="KAH9299774.1"/>
    <property type="molecule type" value="Genomic_DNA"/>
</dbReference>
<feature type="non-terminal residue" evidence="2">
    <location>
        <position position="78"/>
    </location>
</feature>
<dbReference type="Proteomes" id="UP000824469">
    <property type="component" value="Unassembled WGS sequence"/>
</dbReference>
<feature type="region of interest" description="Disordered" evidence="1">
    <location>
        <begin position="1"/>
        <end position="53"/>
    </location>
</feature>
<gene>
    <name evidence="3" type="ORF">KI387_031456</name>
    <name evidence="2" type="ORF">KI387_043289</name>
</gene>
<proteinExistence type="predicted"/>
<evidence type="ECO:0000313" key="4">
    <source>
        <dbReference type="Proteomes" id="UP000824469"/>
    </source>
</evidence>
<comment type="caution">
    <text evidence="2">The sequence shown here is derived from an EMBL/GenBank/DDBJ whole genome shotgun (WGS) entry which is preliminary data.</text>
</comment>
<evidence type="ECO:0000256" key="1">
    <source>
        <dbReference type="SAM" id="MobiDB-lite"/>
    </source>
</evidence>
<organism evidence="2 4">
    <name type="scientific">Taxus chinensis</name>
    <name type="common">Chinese yew</name>
    <name type="synonym">Taxus wallichiana var. chinensis</name>
    <dbReference type="NCBI Taxonomy" id="29808"/>
    <lineage>
        <taxon>Eukaryota</taxon>
        <taxon>Viridiplantae</taxon>
        <taxon>Streptophyta</taxon>
        <taxon>Embryophyta</taxon>
        <taxon>Tracheophyta</taxon>
        <taxon>Spermatophyta</taxon>
        <taxon>Pinopsida</taxon>
        <taxon>Pinidae</taxon>
        <taxon>Conifers II</taxon>
        <taxon>Cupressales</taxon>
        <taxon>Taxaceae</taxon>
        <taxon>Taxus</taxon>
    </lineage>
</organism>
<sequence length="78" mass="8769">FKNPRGFSDRDRRPRQGGGYTTAALYRAAVTRPPPLRRRLQNRPPAQGGGFAQNAQEPYLKAFTCIFSICTCFYASLD</sequence>